<feature type="signal peptide" evidence="8">
    <location>
        <begin position="1"/>
        <end position="35"/>
    </location>
</feature>
<dbReference type="AlphaFoldDB" id="A0A1D1Y9C0"/>
<keyword evidence="8" id="KW-0732">Signal</keyword>
<dbReference type="PANTHER" id="PTHR22930">
    <property type="match status" value="1"/>
</dbReference>
<evidence type="ECO:0000256" key="3">
    <source>
        <dbReference type="ARBA" id="ARBA00006958"/>
    </source>
</evidence>
<keyword evidence="6" id="KW-0378">Hydrolase</keyword>
<keyword evidence="5" id="KW-0479">Metal-binding</keyword>
<feature type="non-terminal residue" evidence="10">
    <location>
        <position position="1"/>
    </location>
</feature>
<feature type="domain" description="DDE Tnp4" evidence="9">
    <location>
        <begin position="214"/>
        <end position="343"/>
    </location>
</feature>
<organism evidence="10">
    <name type="scientific">Anthurium amnicola</name>
    <dbReference type="NCBI Taxonomy" id="1678845"/>
    <lineage>
        <taxon>Eukaryota</taxon>
        <taxon>Viridiplantae</taxon>
        <taxon>Streptophyta</taxon>
        <taxon>Embryophyta</taxon>
        <taxon>Tracheophyta</taxon>
        <taxon>Spermatophyta</taxon>
        <taxon>Magnoliopsida</taxon>
        <taxon>Liliopsida</taxon>
        <taxon>Araceae</taxon>
        <taxon>Pothoideae</taxon>
        <taxon>Potheae</taxon>
        <taxon>Anthurium</taxon>
    </lineage>
</organism>
<evidence type="ECO:0000259" key="9">
    <source>
        <dbReference type="Pfam" id="PF13359"/>
    </source>
</evidence>
<comment type="subcellular location">
    <subcellularLocation>
        <location evidence="2">Nucleus</location>
    </subcellularLocation>
</comment>
<evidence type="ECO:0000256" key="2">
    <source>
        <dbReference type="ARBA" id="ARBA00004123"/>
    </source>
</evidence>
<evidence type="ECO:0000313" key="10">
    <source>
        <dbReference type="EMBL" id="JAT51255.1"/>
    </source>
</evidence>
<sequence length="413" mass="43752">KKPGGEMENRAVAALVSLLVSQALLLFSTVPSGAGADSGGGPNPTTLLILHLLSSYEVASAAPLLLHRKRKRGSEGRPAVAAAPISVRRQPDHFRLGLGMGASTFEWLAGLLEPLLDSPTGGGPGRLPAAARLALGLSHLATGAPYPDLAARFGVPEPAVRSCSRRLRRVLCTNFRFWLAFPPRADLPSVSAAFGSLPGCCGAVACARFDAGGGVTAQVLADASCRILNIAAGFRGDQPESRVLRRSSLYRDGEAGRLLGSPDQYLVGGAGYPLLPWLMVPFKDAAANSPEEAFNAAHRLMRRPVLRTISSLRNWGILSSPMEGEEDGRAVAACVATCAILHNVLLMREDYSALAADQEEEEEAKECLVDGGKYQEDEVLMESLGEEKALALRNALAEKAREIHCHSSASEQC</sequence>
<reference evidence="10" key="1">
    <citation type="submission" date="2015-07" db="EMBL/GenBank/DDBJ databases">
        <title>Transcriptome Assembly of Anthurium amnicola.</title>
        <authorList>
            <person name="Suzuki J."/>
        </authorList>
    </citation>
    <scope>NUCLEOTIDE SEQUENCE</scope>
</reference>
<feature type="chain" id="PRO_5008900027" evidence="8">
    <location>
        <begin position="36"/>
        <end position="413"/>
    </location>
</feature>
<evidence type="ECO:0000256" key="1">
    <source>
        <dbReference type="ARBA" id="ARBA00001968"/>
    </source>
</evidence>
<name>A0A1D1Y9C0_9ARAE</name>
<dbReference type="InterPro" id="IPR045249">
    <property type="entry name" value="HARBI1-like"/>
</dbReference>
<evidence type="ECO:0000256" key="6">
    <source>
        <dbReference type="ARBA" id="ARBA00022801"/>
    </source>
</evidence>
<dbReference type="GO" id="GO:0046872">
    <property type="term" value="F:metal ion binding"/>
    <property type="evidence" value="ECO:0007669"/>
    <property type="project" value="UniProtKB-KW"/>
</dbReference>
<comment type="cofactor">
    <cofactor evidence="1">
        <name>a divalent metal cation</name>
        <dbReference type="ChEBI" id="CHEBI:60240"/>
    </cofactor>
</comment>
<comment type="similarity">
    <text evidence="3">Belongs to the HARBI1 family.</text>
</comment>
<accession>A0A1D1Y9C0</accession>
<evidence type="ECO:0000256" key="7">
    <source>
        <dbReference type="ARBA" id="ARBA00023242"/>
    </source>
</evidence>
<evidence type="ECO:0000256" key="4">
    <source>
        <dbReference type="ARBA" id="ARBA00022722"/>
    </source>
</evidence>
<protein>
    <submittedName>
        <fullName evidence="10">Putative nuclease HARBI1</fullName>
    </submittedName>
</protein>
<dbReference type="GO" id="GO:0016787">
    <property type="term" value="F:hydrolase activity"/>
    <property type="evidence" value="ECO:0007669"/>
    <property type="project" value="UniProtKB-KW"/>
</dbReference>
<dbReference type="GO" id="GO:0005634">
    <property type="term" value="C:nucleus"/>
    <property type="evidence" value="ECO:0007669"/>
    <property type="project" value="UniProtKB-SubCell"/>
</dbReference>
<evidence type="ECO:0000256" key="5">
    <source>
        <dbReference type="ARBA" id="ARBA00022723"/>
    </source>
</evidence>
<dbReference type="PANTHER" id="PTHR22930:SF190">
    <property type="entry name" value="OS06G0164500 PROTEIN"/>
    <property type="match status" value="1"/>
</dbReference>
<keyword evidence="7" id="KW-0539">Nucleus</keyword>
<gene>
    <name evidence="10" type="primary">HARBI1_1</name>
    <name evidence="10" type="ORF">g.53054</name>
</gene>
<dbReference type="InterPro" id="IPR027806">
    <property type="entry name" value="HARBI1_dom"/>
</dbReference>
<keyword evidence="4" id="KW-0540">Nuclease</keyword>
<dbReference type="GO" id="GO:0004518">
    <property type="term" value="F:nuclease activity"/>
    <property type="evidence" value="ECO:0007669"/>
    <property type="project" value="UniProtKB-KW"/>
</dbReference>
<dbReference type="EMBL" id="GDJX01016681">
    <property type="protein sequence ID" value="JAT51255.1"/>
    <property type="molecule type" value="Transcribed_RNA"/>
</dbReference>
<evidence type="ECO:0000256" key="8">
    <source>
        <dbReference type="SAM" id="SignalP"/>
    </source>
</evidence>
<proteinExistence type="inferred from homology"/>
<dbReference type="Pfam" id="PF13359">
    <property type="entry name" value="DDE_Tnp_4"/>
    <property type="match status" value="1"/>
</dbReference>